<dbReference type="Proteomes" id="UP000070168">
    <property type="component" value="Unassembled WGS sequence"/>
</dbReference>
<dbReference type="EMBL" id="LHQR01000014">
    <property type="protein sequence ID" value="KXG53998.1"/>
    <property type="molecule type" value="Genomic_DNA"/>
</dbReference>
<organism evidence="2 3">
    <name type="scientific">Penicillium patulum</name>
    <name type="common">Penicillium griseofulvum</name>
    <dbReference type="NCBI Taxonomy" id="5078"/>
    <lineage>
        <taxon>Eukaryota</taxon>
        <taxon>Fungi</taxon>
        <taxon>Dikarya</taxon>
        <taxon>Ascomycota</taxon>
        <taxon>Pezizomycotina</taxon>
        <taxon>Eurotiomycetes</taxon>
        <taxon>Eurotiomycetidae</taxon>
        <taxon>Eurotiales</taxon>
        <taxon>Aspergillaceae</taxon>
        <taxon>Penicillium</taxon>
    </lineage>
</organism>
<dbReference type="OrthoDB" id="444631at2759"/>
<proteinExistence type="predicted"/>
<evidence type="ECO:0000256" key="1">
    <source>
        <dbReference type="SAM" id="Phobius"/>
    </source>
</evidence>
<feature type="transmembrane region" description="Helical" evidence="1">
    <location>
        <begin position="55"/>
        <end position="74"/>
    </location>
</feature>
<keyword evidence="1" id="KW-1133">Transmembrane helix</keyword>
<comment type="caution">
    <text evidence="2">The sequence shown here is derived from an EMBL/GenBank/DDBJ whole genome shotgun (WGS) entry which is preliminary data.</text>
</comment>
<keyword evidence="1" id="KW-0812">Transmembrane</keyword>
<protein>
    <recommendedName>
        <fullName evidence="4">Major facilitator superfamily domain, general substrate transporter</fullName>
    </recommendedName>
</protein>
<evidence type="ECO:0008006" key="4">
    <source>
        <dbReference type="Google" id="ProtNLM"/>
    </source>
</evidence>
<accession>A0A135LYF7</accession>
<name>A0A135LYF7_PENPA</name>
<dbReference type="GeneID" id="63704061"/>
<evidence type="ECO:0000313" key="2">
    <source>
        <dbReference type="EMBL" id="KXG53998.1"/>
    </source>
</evidence>
<keyword evidence="3" id="KW-1185">Reference proteome</keyword>
<keyword evidence="1" id="KW-0472">Membrane</keyword>
<sequence>METFLQPRSDVENRGPLLLIINCTVTGFAAIIVGLRTISRVFIVKKFGLDDWTMVAATIFAVLNVMVAGFGVRFDT</sequence>
<evidence type="ECO:0000313" key="3">
    <source>
        <dbReference type="Proteomes" id="UP000070168"/>
    </source>
</evidence>
<dbReference type="AlphaFoldDB" id="A0A135LYF7"/>
<feature type="transmembrane region" description="Helical" evidence="1">
    <location>
        <begin position="15"/>
        <end position="35"/>
    </location>
</feature>
<reference evidence="2 3" key="1">
    <citation type="journal article" date="2016" name="BMC Genomics">
        <title>Genome sequencing and secondary metabolism of the postharvest pathogen Penicillium griseofulvum.</title>
        <authorList>
            <person name="Banani H."/>
            <person name="Marcet-Houben M."/>
            <person name="Ballester A.R."/>
            <person name="Abbruscato P."/>
            <person name="Gonzalez-Candelas L."/>
            <person name="Gabaldon T."/>
            <person name="Spadaro D."/>
        </authorList>
    </citation>
    <scope>NUCLEOTIDE SEQUENCE [LARGE SCALE GENOMIC DNA]</scope>
    <source>
        <strain evidence="2 3">PG3</strain>
    </source>
</reference>
<gene>
    <name evidence="2" type="ORF">PGRI_010480</name>
</gene>
<dbReference type="RefSeq" id="XP_040652533.1">
    <property type="nucleotide sequence ID" value="XM_040788761.1"/>
</dbReference>
<dbReference type="STRING" id="5078.A0A135LYF7"/>
<dbReference type="OMA" id="NIHTAMM"/>